<dbReference type="Proteomes" id="UP000663866">
    <property type="component" value="Unassembled WGS sequence"/>
</dbReference>
<dbReference type="Pfam" id="PF01498">
    <property type="entry name" value="HTH_Tnp_Tc3_2"/>
    <property type="match status" value="1"/>
</dbReference>
<evidence type="ECO:0000313" key="3">
    <source>
        <dbReference type="EMBL" id="CAF3969515.1"/>
    </source>
</evidence>
<organism evidence="3 4">
    <name type="scientific">Rotaria magnacalcarata</name>
    <dbReference type="NCBI Taxonomy" id="392030"/>
    <lineage>
        <taxon>Eukaryota</taxon>
        <taxon>Metazoa</taxon>
        <taxon>Spiralia</taxon>
        <taxon>Gnathifera</taxon>
        <taxon>Rotifera</taxon>
        <taxon>Eurotatoria</taxon>
        <taxon>Bdelloidea</taxon>
        <taxon>Philodinida</taxon>
        <taxon>Philodinidae</taxon>
        <taxon>Rotaria</taxon>
    </lineage>
</organism>
<evidence type="ECO:0000313" key="4">
    <source>
        <dbReference type="Proteomes" id="UP000663866"/>
    </source>
</evidence>
<dbReference type="GO" id="GO:0015074">
    <property type="term" value="P:DNA integration"/>
    <property type="evidence" value="ECO:0007669"/>
    <property type="project" value="InterPro"/>
</dbReference>
<evidence type="ECO:0000313" key="2">
    <source>
        <dbReference type="EMBL" id="CAF2060801.1"/>
    </source>
</evidence>
<dbReference type="InterPro" id="IPR009057">
    <property type="entry name" value="Homeodomain-like_sf"/>
</dbReference>
<name>A0A819LY66_9BILA</name>
<reference evidence="3" key="1">
    <citation type="submission" date="2021-02" db="EMBL/GenBank/DDBJ databases">
        <authorList>
            <person name="Nowell W R."/>
        </authorList>
    </citation>
    <scope>NUCLEOTIDE SEQUENCE</scope>
</reference>
<protein>
    <recommendedName>
        <fullName evidence="1">Transposase Tc1-like domain-containing protein</fullName>
    </recommendedName>
</protein>
<accession>A0A819LY66</accession>
<dbReference type="SUPFAM" id="SSF46689">
    <property type="entry name" value="Homeodomain-like"/>
    <property type="match status" value="1"/>
</dbReference>
<dbReference type="InterPro" id="IPR002492">
    <property type="entry name" value="Transposase_Tc1-like"/>
</dbReference>
<sequence>MSKSKEYSEDFRQLIIQHHLMGKSLCEIAEIARIAKSTVHSIVNIYQITKTVKTIPGRGRKIKTTHIIDQVIINKIRSNRRKSAKVIQNELINDLGISISERTIQYHLNESGYRGRVVRKNHW</sequence>
<feature type="domain" description="Transposase Tc1-like" evidence="1">
    <location>
        <begin position="71"/>
        <end position="120"/>
    </location>
</feature>
<dbReference type="EMBL" id="CAJNRG010003826">
    <property type="protein sequence ID" value="CAF2060801.1"/>
    <property type="molecule type" value="Genomic_DNA"/>
</dbReference>
<dbReference type="Proteomes" id="UP000663887">
    <property type="component" value="Unassembled WGS sequence"/>
</dbReference>
<dbReference type="GO" id="GO:0003677">
    <property type="term" value="F:DNA binding"/>
    <property type="evidence" value="ECO:0007669"/>
    <property type="project" value="InterPro"/>
</dbReference>
<proteinExistence type="predicted"/>
<dbReference type="Gene3D" id="1.10.10.10">
    <property type="entry name" value="Winged helix-like DNA-binding domain superfamily/Winged helix DNA-binding domain"/>
    <property type="match status" value="1"/>
</dbReference>
<dbReference type="AlphaFoldDB" id="A0A819LY66"/>
<dbReference type="InterPro" id="IPR036388">
    <property type="entry name" value="WH-like_DNA-bd_sf"/>
</dbReference>
<gene>
    <name evidence="3" type="ORF">OVN521_LOCUS13286</name>
    <name evidence="2" type="ORF">XDN619_LOCUS10538</name>
</gene>
<dbReference type="GO" id="GO:0006313">
    <property type="term" value="P:DNA transposition"/>
    <property type="evidence" value="ECO:0007669"/>
    <property type="project" value="InterPro"/>
</dbReference>
<dbReference type="EMBL" id="CAJOBG010001923">
    <property type="protein sequence ID" value="CAF3969515.1"/>
    <property type="molecule type" value="Genomic_DNA"/>
</dbReference>
<evidence type="ECO:0000259" key="1">
    <source>
        <dbReference type="Pfam" id="PF01498"/>
    </source>
</evidence>
<keyword evidence="4" id="KW-1185">Reference proteome</keyword>
<comment type="caution">
    <text evidence="3">The sequence shown here is derived from an EMBL/GenBank/DDBJ whole genome shotgun (WGS) entry which is preliminary data.</text>
</comment>